<evidence type="ECO:0000256" key="6">
    <source>
        <dbReference type="SAM" id="MobiDB-lite"/>
    </source>
</evidence>
<reference evidence="8" key="1">
    <citation type="submission" date="2020-09" db="EMBL/GenBank/DDBJ databases">
        <title>Hoyosella lacisalsi sp. nov., a halotolerant actinobacterium isolated from soil of Lake Gudzhirganskoe.</title>
        <authorList>
            <person name="Yang Q."/>
            <person name="Guo P.Y."/>
            <person name="Liu S.W."/>
            <person name="Li F.N."/>
            <person name="Sun C.H."/>
        </authorList>
    </citation>
    <scope>NUCLEOTIDE SEQUENCE</scope>
    <source>
        <strain evidence="8">G463</strain>
    </source>
</reference>
<feature type="domain" description="LysR substrate-binding" evidence="7">
    <location>
        <begin position="5"/>
        <end position="170"/>
    </location>
</feature>
<feature type="region of interest" description="Disordered" evidence="6">
    <location>
        <begin position="97"/>
        <end position="117"/>
    </location>
</feature>
<evidence type="ECO:0000259" key="7">
    <source>
        <dbReference type="Pfam" id="PF03466"/>
    </source>
</evidence>
<keyword evidence="2" id="KW-0805">Transcription regulation</keyword>
<evidence type="ECO:0000313" key="9">
    <source>
        <dbReference type="Proteomes" id="UP000642993"/>
    </source>
</evidence>
<dbReference type="EMBL" id="JACYWE010000006">
    <property type="protein sequence ID" value="MBD8506961.1"/>
    <property type="molecule type" value="Genomic_DNA"/>
</dbReference>
<dbReference type="GO" id="GO:0003700">
    <property type="term" value="F:DNA-binding transcription factor activity"/>
    <property type="evidence" value="ECO:0007669"/>
    <property type="project" value="TreeGrafter"/>
</dbReference>
<feature type="region of interest" description="Disordered" evidence="6">
    <location>
        <begin position="183"/>
        <end position="234"/>
    </location>
</feature>
<protein>
    <submittedName>
        <fullName evidence="8">LysR family transcriptional regulator</fullName>
    </submittedName>
</protein>
<dbReference type="SUPFAM" id="SSF53850">
    <property type="entry name" value="Periplasmic binding protein-like II"/>
    <property type="match status" value="1"/>
</dbReference>
<evidence type="ECO:0000256" key="2">
    <source>
        <dbReference type="ARBA" id="ARBA00023015"/>
    </source>
</evidence>
<gene>
    <name evidence="8" type="ORF">HT102_10715</name>
</gene>
<sequence>MPSKWAGRWAERLPGTRLDLVPVALAEQWAAILDGHVDAALVRITPGPGQPSDQVSVIPLYREEPVVVCGRDHYLAAADQLSLADLDGDIAWQPLDDPLEWPGGRPPGQRPDQQPPGAAEAVALVATGLGFVVAPLSLARLHHRKDIVSIPLVDGPEQQVGIAWSSDRSTNDDPLLEEMVGIVRGRTARSSRGIAGEPPSARSPRTAPKGDRRETGTPGRGKPAGSRKRAPRRR</sequence>
<dbReference type="Gene3D" id="3.40.190.10">
    <property type="entry name" value="Periplasmic binding protein-like II"/>
    <property type="match status" value="4"/>
</dbReference>
<accession>A0A927PMX5</accession>
<dbReference type="Pfam" id="PF03466">
    <property type="entry name" value="LysR_substrate"/>
    <property type="match status" value="1"/>
</dbReference>
<feature type="compositionally biased region" description="Basic residues" evidence="6">
    <location>
        <begin position="225"/>
        <end position="234"/>
    </location>
</feature>
<dbReference type="InterPro" id="IPR005119">
    <property type="entry name" value="LysR_subst-bd"/>
</dbReference>
<comment type="similarity">
    <text evidence="1">Belongs to the LysR transcriptional regulatory family.</text>
</comment>
<dbReference type="GO" id="GO:0003677">
    <property type="term" value="F:DNA binding"/>
    <property type="evidence" value="ECO:0007669"/>
    <property type="project" value="UniProtKB-KW"/>
</dbReference>
<evidence type="ECO:0000313" key="8">
    <source>
        <dbReference type="EMBL" id="MBD8506961.1"/>
    </source>
</evidence>
<proteinExistence type="inferred from homology"/>
<keyword evidence="4" id="KW-0010">Activator</keyword>
<organism evidence="8 9">
    <name type="scientific">Lolliginicoccus lacisalsi</name>
    <dbReference type="NCBI Taxonomy" id="2742202"/>
    <lineage>
        <taxon>Bacteria</taxon>
        <taxon>Bacillati</taxon>
        <taxon>Actinomycetota</taxon>
        <taxon>Actinomycetes</taxon>
        <taxon>Mycobacteriales</taxon>
        <taxon>Hoyosellaceae</taxon>
        <taxon>Lolliginicoccus</taxon>
    </lineage>
</organism>
<evidence type="ECO:0000256" key="1">
    <source>
        <dbReference type="ARBA" id="ARBA00009437"/>
    </source>
</evidence>
<dbReference type="Proteomes" id="UP000642993">
    <property type="component" value="Unassembled WGS sequence"/>
</dbReference>
<comment type="caution">
    <text evidence="8">The sequence shown here is derived from an EMBL/GenBank/DDBJ whole genome shotgun (WGS) entry which is preliminary data.</text>
</comment>
<dbReference type="AlphaFoldDB" id="A0A927PMX5"/>
<evidence type="ECO:0000256" key="4">
    <source>
        <dbReference type="ARBA" id="ARBA00023159"/>
    </source>
</evidence>
<keyword evidence="3" id="KW-0238">DNA-binding</keyword>
<evidence type="ECO:0000256" key="3">
    <source>
        <dbReference type="ARBA" id="ARBA00023125"/>
    </source>
</evidence>
<name>A0A927PMX5_9ACTN</name>
<dbReference type="PANTHER" id="PTHR30346">
    <property type="entry name" value="TRANSCRIPTIONAL DUAL REGULATOR HCAR-RELATED"/>
    <property type="match status" value="1"/>
</dbReference>
<keyword evidence="9" id="KW-1185">Reference proteome</keyword>
<dbReference type="GO" id="GO:0032993">
    <property type="term" value="C:protein-DNA complex"/>
    <property type="evidence" value="ECO:0007669"/>
    <property type="project" value="TreeGrafter"/>
</dbReference>
<evidence type="ECO:0000256" key="5">
    <source>
        <dbReference type="ARBA" id="ARBA00023163"/>
    </source>
</evidence>
<keyword evidence="5" id="KW-0804">Transcription</keyword>
<dbReference type="PANTHER" id="PTHR30346:SF0">
    <property type="entry name" value="HCA OPERON TRANSCRIPTIONAL ACTIVATOR HCAR"/>
    <property type="match status" value="1"/>
</dbReference>